<dbReference type="Gene3D" id="2.160.10.10">
    <property type="entry name" value="Hexapeptide repeat proteins"/>
    <property type="match status" value="3"/>
</dbReference>
<dbReference type="PROSITE" id="PS00455">
    <property type="entry name" value="AMP_BINDING"/>
    <property type="match status" value="1"/>
</dbReference>
<feature type="transmembrane region" description="Helical" evidence="3">
    <location>
        <begin position="918"/>
        <end position="942"/>
    </location>
</feature>
<dbReference type="Gene3D" id="2.30.38.10">
    <property type="entry name" value="Luciferase, Domain 3"/>
    <property type="match status" value="1"/>
</dbReference>
<dbReference type="Gene3D" id="3.30.300.30">
    <property type="match status" value="1"/>
</dbReference>
<dbReference type="EMBL" id="DS469774">
    <property type="protein sequence ID" value="EDO33420.1"/>
    <property type="molecule type" value="Genomic_DNA"/>
</dbReference>
<dbReference type="InterPro" id="IPR000873">
    <property type="entry name" value="AMP-dep_synth/lig_dom"/>
</dbReference>
<dbReference type="InParanoid" id="A7SS95"/>
<dbReference type="InterPro" id="IPR036736">
    <property type="entry name" value="ACP-like_sf"/>
</dbReference>
<reference evidence="5 6" key="1">
    <citation type="journal article" date="2007" name="Science">
        <title>Sea anemone genome reveals ancestral eumetazoan gene repertoire and genomic organization.</title>
        <authorList>
            <person name="Putnam N.H."/>
            <person name="Srivastava M."/>
            <person name="Hellsten U."/>
            <person name="Dirks B."/>
            <person name="Chapman J."/>
            <person name="Salamov A."/>
            <person name="Terry A."/>
            <person name="Shapiro H."/>
            <person name="Lindquist E."/>
            <person name="Kapitonov V.V."/>
            <person name="Jurka J."/>
            <person name="Genikhovich G."/>
            <person name="Grigoriev I.V."/>
            <person name="Lucas S.M."/>
            <person name="Steele R.E."/>
            <person name="Finnerty J.R."/>
            <person name="Technau U."/>
            <person name="Martindale M.Q."/>
            <person name="Rokhsar D.S."/>
        </authorList>
    </citation>
    <scope>NUCLEOTIDE SEQUENCE [LARGE SCALE GENOMIC DNA]</scope>
    <source>
        <strain evidence="6">CH2 X CH6</strain>
    </source>
</reference>
<sequence>MNNAISRAERFSSENSAFVGYAMESAQGTLHGIFSATASEFPNNIAVELKNRQMSYEALDQKSNRFARLLIEKFGIKVEEERVVAILLPRCPELYLTMLSVLKAGGAYVCIDPQHQISRLPYILQDTNAVALITTKQVESEFGLSDLTKVSILDIQSRALNTQIASKPSNALATVVPSSHLCYIIYTSGSTGQPKGVEIEHRTVVNFIKGELEIFPVWSQDRICQGFSPSFDASVEEIWLAFGTGATLVAAPPEVMQSGPDLPDHLEQLRITVLSTVPTLLRTVDVTDTKLNRLKLIILGGEACGEDLVAWADGRMLINSYGPTETTVVATTCEIKRGKKITIGRPLGNYNAHILDSNLVDVEGEKEGELCISGKCLARGYRNLPEKTKQQFVDHQLHGRIYRTGDLVRWTPDGEIEYLGRIDDQVKIRGFRVEIGSIETHLQRQENVKMAAVVVLSPSPGQQLVVAHLTLVDKTKGFQAQQAVVKMKIALPEYMIPNGYIIHEELPTLASGKVDKKKLKTLDTPPQSFNASEKYTAPRDETERIICSIWESKLCNPKISTDENFFELGGQSVVAALVISEMRRHQFDISVRDLYTHPTVAELADFHKVRSNNVDEHQVTVHIPDSPTRGKPRYYLCWFLQALWIFGWSAAASIWIFWVFLKFIDIYSMIHAGVGVQGVAALMLGLMVFGVPLYIVFIILWAFLTKKIFLGKEKPGAHALWSMYYMRWWIVNQAKSLVPTNLICGTPLMNIYARMMGAKIGPGVYYGTHITCEFGLIEIEAGVTLEPDVTLATHRVDKGTLFLGRISIGENSSIGTRSTVTLNTVINENCIVEPLTLVPDNTIIDANSQVKGSPAKVMKRKDNEEIKPPRWTWQWWVPCVQMALFGLFSVVYVLPYLTILVVILAIPYLRDAFSDRNWLVISMVIPPAAILSIVFDLFLTAAMKWCIVGKLKEGSYPINSSVFIKFWTMQKIIQMTLSNFRELFATLYTNIWLRSLGMEVGKFAEVSTGFNFVPDLVTLKDRTFIADHVSIGGASFRKGRFTMRKSTVGSRTFLGNNCVNMPESVIGNDVLIGVLSATPEVAVDKSSWLGSPPFLLPARAVSSQSHSLARTFNPPWYLYLSRAIWEAFKIILPTTTRLYSIFIFWVLIDDISYDVFGEFSTLFWISPAFWEVIIVFANLLFVVASKWILIGRFKPSEHPLWSSFVWRSELVASLEENVALPFGLGATLGTPFICWWYRALGSRIGKRVYLASIYLTEADLIEIGDESCIASGTTIQSHLFEDRVMKMDKLYIGSECSVCCDSIVLYGARMESRCTLMPLSLCMKSESLESDAVYCGIPARKVEAQPYHIDWELTRKQRQKHVYTANQSYIKLMGYRNLMEV</sequence>
<dbReference type="HOGENOM" id="CLU_002751_0_0_1"/>
<evidence type="ECO:0000313" key="5">
    <source>
        <dbReference type="EMBL" id="EDO33420.1"/>
    </source>
</evidence>
<dbReference type="SUPFAM" id="SSF56801">
    <property type="entry name" value="Acetyl-CoA synthetase-like"/>
    <property type="match status" value="1"/>
</dbReference>
<dbReference type="SUPFAM" id="SSF51161">
    <property type="entry name" value="Trimeric LpxA-like enzymes"/>
    <property type="match status" value="3"/>
</dbReference>
<feature type="transmembrane region" description="Helical" evidence="3">
    <location>
        <begin position="681"/>
        <end position="704"/>
    </location>
</feature>
<dbReference type="InterPro" id="IPR045851">
    <property type="entry name" value="AMP-bd_C_sf"/>
</dbReference>
<keyword evidence="3" id="KW-1133">Transmembrane helix</keyword>
<dbReference type="FunFam" id="3.40.50.980:FF:000001">
    <property type="entry name" value="Non-ribosomal peptide synthetase"/>
    <property type="match status" value="1"/>
</dbReference>
<dbReference type="InterPro" id="IPR012728">
    <property type="entry name" value="Pls/PosA_C"/>
</dbReference>
<dbReference type="GO" id="GO:0044550">
    <property type="term" value="P:secondary metabolite biosynthetic process"/>
    <property type="evidence" value="ECO:0007669"/>
    <property type="project" value="UniProtKB-ARBA"/>
</dbReference>
<dbReference type="FunFam" id="1.10.1200.10:FF:000016">
    <property type="entry name" value="Non-ribosomal peptide synthase"/>
    <property type="match status" value="1"/>
</dbReference>
<evidence type="ECO:0000259" key="4">
    <source>
        <dbReference type="PROSITE" id="PS50075"/>
    </source>
</evidence>
<feature type="domain" description="Carrier" evidence="4">
    <location>
        <begin position="537"/>
        <end position="611"/>
    </location>
</feature>
<dbReference type="NCBIfam" id="TIGR02353">
    <property type="entry name" value="NRPS_term_dom"/>
    <property type="match status" value="1"/>
</dbReference>
<keyword evidence="2" id="KW-0597">Phosphoprotein</keyword>
<keyword evidence="3" id="KW-0812">Transmembrane</keyword>
<feature type="transmembrane region" description="Helical" evidence="3">
    <location>
        <begin position="635"/>
        <end position="661"/>
    </location>
</feature>
<proteinExistence type="predicted"/>
<dbReference type="PROSITE" id="PS50075">
    <property type="entry name" value="CARRIER"/>
    <property type="match status" value="1"/>
</dbReference>
<organism evidence="5 6">
    <name type="scientific">Nematostella vectensis</name>
    <name type="common">Starlet sea anemone</name>
    <dbReference type="NCBI Taxonomy" id="45351"/>
    <lineage>
        <taxon>Eukaryota</taxon>
        <taxon>Metazoa</taxon>
        <taxon>Cnidaria</taxon>
        <taxon>Anthozoa</taxon>
        <taxon>Hexacorallia</taxon>
        <taxon>Actiniaria</taxon>
        <taxon>Edwardsiidae</taxon>
        <taxon>Nematostella</taxon>
    </lineage>
</organism>
<feature type="transmembrane region" description="Helical" evidence="3">
    <location>
        <begin position="1168"/>
        <end position="1189"/>
    </location>
</feature>
<feature type="transmembrane region" description="Helical" evidence="3">
    <location>
        <begin position="883"/>
        <end position="906"/>
    </location>
</feature>
<dbReference type="SUPFAM" id="SSF47336">
    <property type="entry name" value="ACP-like"/>
    <property type="match status" value="1"/>
</dbReference>
<feature type="transmembrane region" description="Helical" evidence="3">
    <location>
        <begin position="1130"/>
        <end position="1148"/>
    </location>
</feature>
<dbReference type="Proteomes" id="UP000001593">
    <property type="component" value="Unassembled WGS sequence"/>
</dbReference>
<dbReference type="FunFam" id="2.160.10.10:FF:000073">
    <property type="entry name" value="Putative nonribosomal peptide synthetase"/>
    <property type="match status" value="2"/>
</dbReference>
<dbReference type="STRING" id="45351.A7SS95"/>
<keyword evidence="6" id="KW-1185">Reference proteome</keyword>
<dbReference type="Gene3D" id="1.10.1200.10">
    <property type="entry name" value="ACP-like"/>
    <property type="match status" value="1"/>
</dbReference>
<dbReference type="eggNOG" id="KOG1178">
    <property type="taxonomic scope" value="Eukaryota"/>
</dbReference>
<evidence type="ECO:0000313" key="6">
    <source>
        <dbReference type="Proteomes" id="UP000001593"/>
    </source>
</evidence>
<protein>
    <recommendedName>
        <fullName evidence="4">Carrier domain-containing protein</fullName>
    </recommendedName>
</protein>
<keyword evidence="1" id="KW-0596">Phosphopantetheine</keyword>
<evidence type="ECO:0000256" key="3">
    <source>
        <dbReference type="SAM" id="Phobius"/>
    </source>
</evidence>
<dbReference type="OrthoDB" id="416786at2759"/>
<dbReference type="PhylomeDB" id="A7SS95"/>
<evidence type="ECO:0000256" key="1">
    <source>
        <dbReference type="ARBA" id="ARBA00022450"/>
    </source>
</evidence>
<keyword evidence="3" id="KW-0472">Membrane</keyword>
<dbReference type="InterPro" id="IPR011004">
    <property type="entry name" value="Trimer_LpxA-like_sf"/>
</dbReference>
<evidence type="ECO:0000256" key="2">
    <source>
        <dbReference type="ARBA" id="ARBA00022553"/>
    </source>
</evidence>
<name>A7SS95_NEMVE</name>
<dbReference type="PANTHER" id="PTHR45527:SF1">
    <property type="entry name" value="FATTY ACID SYNTHASE"/>
    <property type="match status" value="1"/>
</dbReference>
<accession>A7SS95</accession>
<gene>
    <name evidence="5" type="ORF">NEMVEDRAFT_v1g247078</name>
</gene>
<dbReference type="PANTHER" id="PTHR45527">
    <property type="entry name" value="NONRIBOSOMAL PEPTIDE SYNTHETASE"/>
    <property type="match status" value="1"/>
</dbReference>
<dbReference type="Gene3D" id="3.40.50.980">
    <property type="match status" value="2"/>
</dbReference>
<dbReference type="CDD" id="cd05930">
    <property type="entry name" value="A_NRPS"/>
    <property type="match status" value="1"/>
</dbReference>
<dbReference type="InterPro" id="IPR020845">
    <property type="entry name" value="AMP-binding_CS"/>
</dbReference>
<dbReference type="NCBIfam" id="TIGR01733">
    <property type="entry name" value="AA-adenyl-dom"/>
    <property type="match status" value="1"/>
</dbReference>
<dbReference type="Pfam" id="PF00501">
    <property type="entry name" value="AMP-binding"/>
    <property type="match status" value="1"/>
</dbReference>
<dbReference type="KEGG" id="nve:5504611"/>
<dbReference type="Pfam" id="PF00550">
    <property type="entry name" value="PP-binding"/>
    <property type="match status" value="1"/>
</dbReference>
<dbReference type="InterPro" id="IPR009081">
    <property type="entry name" value="PP-bd_ACP"/>
</dbReference>
<dbReference type="InterPro" id="IPR010071">
    <property type="entry name" value="AA_adenyl_dom"/>
</dbReference>
<dbReference type="GO" id="GO:0072330">
    <property type="term" value="P:monocarboxylic acid biosynthetic process"/>
    <property type="evidence" value="ECO:0007669"/>
    <property type="project" value="UniProtKB-ARBA"/>
</dbReference>